<evidence type="ECO:0000313" key="3">
    <source>
        <dbReference type="Ensembl" id="ENSLLEP00000002306.1"/>
    </source>
</evidence>
<reference evidence="3" key="2">
    <citation type="submission" date="2025-09" db="UniProtKB">
        <authorList>
            <consortium name="Ensembl"/>
        </authorList>
    </citation>
    <scope>IDENTIFICATION</scope>
</reference>
<evidence type="ECO:0000313" key="4">
    <source>
        <dbReference type="Proteomes" id="UP000694569"/>
    </source>
</evidence>
<dbReference type="Gene3D" id="1.25.10.10">
    <property type="entry name" value="Leucine-rich Repeat Variant"/>
    <property type="match status" value="1"/>
</dbReference>
<reference evidence="3" key="1">
    <citation type="submission" date="2025-08" db="UniProtKB">
        <authorList>
            <consortium name="Ensembl"/>
        </authorList>
    </citation>
    <scope>IDENTIFICATION</scope>
</reference>
<dbReference type="InterPro" id="IPR016024">
    <property type="entry name" value="ARM-type_fold"/>
</dbReference>
<dbReference type="Ensembl" id="ENSLLET00000002406.1">
    <property type="protein sequence ID" value="ENSLLEP00000002306.1"/>
    <property type="gene ID" value="ENSLLEG00000001496.1"/>
</dbReference>
<dbReference type="PROSITE" id="PS50176">
    <property type="entry name" value="ARM_REPEAT"/>
    <property type="match status" value="1"/>
</dbReference>
<evidence type="ECO:0008006" key="5">
    <source>
        <dbReference type="Google" id="ProtNLM"/>
    </source>
</evidence>
<dbReference type="InterPro" id="IPR000225">
    <property type="entry name" value="Armadillo"/>
</dbReference>
<organism evidence="3 4">
    <name type="scientific">Leptobrachium leishanense</name>
    <name type="common">Leishan spiny toad</name>
    <dbReference type="NCBI Taxonomy" id="445787"/>
    <lineage>
        <taxon>Eukaryota</taxon>
        <taxon>Metazoa</taxon>
        <taxon>Chordata</taxon>
        <taxon>Craniata</taxon>
        <taxon>Vertebrata</taxon>
        <taxon>Euteleostomi</taxon>
        <taxon>Amphibia</taxon>
        <taxon>Batrachia</taxon>
        <taxon>Anura</taxon>
        <taxon>Pelobatoidea</taxon>
        <taxon>Megophryidae</taxon>
        <taxon>Leptobrachium</taxon>
    </lineage>
</organism>
<dbReference type="Proteomes" id="UP000694569">
    <property type="component" value="Unplaced"/>
</dbReference>
<dbReference type="PROSITE" id="PS50077">
    <property type="entry name" value="HEAT_REPEAT"/>
    <property type="match status" value="1"/>
</dbReference>
<dbReference type="AlphaFoldDB" id="A0A8C5LRT9"/>
<dbReference type="PANTHER" id="PTHR15599">
    <property type="entry name" value="RTDR1"/>
    <property type="match status" value="1"/>
</dbReference>
<dbReference type="InterPro" id="IPR011989">
    <property type="entry name" value="ARM-like"/>
</dbReference>
<evidence type="ECO:0000256" key="1">
    <source>
        <dbReference type="PROSITE-ProRule" id="PRU00103"/>
    </source>
</evidence>
<keyword evidence="4" id="KW-1185">Reference proteome</keyword>
<feature type="repeat" description="ARM" evidence="2">
    <location>
        <begin position="169"/>
        <end position="197"/>
    </location>
</feature>
<dbReference type="InterPro" id="IPR021133">
    <property type="entry name" value="HEAT_type_2"/>
</dbReference>
<dbReference type="InterPro" id="IPR042856">
    <property type="entry name" value="RSP14"/>
</dbReference>
<accession>A0A8C5LRT9</accession>
<evidence type="ECO:0000256" key="2">
    <source>
        <dbReference type="PROSITE-ProRule" id="PRU00259"/>
    </source>
</evidence>
<dbReference type="OrthoDB" id="409644at2759"/>
<protein>
    <recommendedName>
        <fullName evidence="5">Radial spoke head 14 homolog</fullName>
    </recommendedName>
</protein>
<dbReference type="GeneTree" id="ENSGT00500000044989"/>
<feature type="repeat" description="HEAT" evidence="1">
    <location>
        <begin position="170"/>
        <end position="206"/>
    </location>
</feature>
<proteinExistence type="predicted"/>
<name>A0A8C5LRT9_9ANUR</name>
<dbReference type="SUPFAM" id="SSF48371">
    <property type="entry name" value="ARM repeat"/>
    <property type="match status" value="1"/>
</dbReference>
<dbReference type="PANTHER" id="PTHR15599:SF1">
    <property type="entry name" value="RADIAL SPOKE HEAD 14 HOMOLOG"/>
    <property type="match status" value="1"/>
</dbReference>
<dbReference type="Pfam" id="PF00514">
    <property type="entry name" value="Arm"/>
    <property type="match status" value="1"/>
</dbReference>
<sequence length="216" mass="23058">MRQVLNPAACPVMSTAAIQYICSIACTLPRFSSPGVRRTQCSLVLLGHMTCKILLFVPSLTLLPAARSGGSACRSRGRVRGAAALVDSDLVPLLVNKLESELEDIQVLVLETLHYCLKADVAQALAAGAVEILKKKLSHPSVAIRSKAAYAIMQICVPLAGKDRVCQEEVVPLLIQLLEDSDGDVKANAAGSLMNITITTRGKYAAIALQVILWKP</sequence>